<evidence type="ECO:0000256" key="7">
    <source>
        <dbReference type="RuleBase" id="RU003879"/>
    </source>
</evidence>
<keyword evidence="5" id="KW-1133">Transmembrane helix</keyword>
<keyword evidence="3" id="KW-1003">Cell membrane</keyword>
<dbReference type="GO" id="GO:0015031">
    <property type="term" value="P:protein transport"/>
    <property type="evidence" value="ECO:0007669"/>
    <property type="project" value="UniProtKB-KW"/>
</dbReference>
<protein>
    <recommendedName>
        <fullName evidence="10">Biopolymer transporter ExbD</fullName>
    </recommendedName>
</protein>
<evidence type="ECO:0000256" key="6">
    <source>
        <dbReference type="ARBA" id="ARBA00023136"/>
    </source>
</evidence>
<name>A0A532V4S9_UNCL8</name>
<evidence type="ECO:0000256" key="3">
    <source>
        <dbReference type="ARBA" id="ARBA00022475"/>
    </source>
</evidence>
<evidence type="ECO:0000256" key="4">
    <source>
        <dbReference type="ARBA" id="ARBA00022692"/>
    </source>
</evidence>
<proteinExistence type="inferred from homology"/>
<organism evidence="8 9">
    <name type="scientific">candidate division LCP-89 bacterium B3_LCP</name>
    <dbReference type="NCBI Taxonomy" id="2012998"/>
    <lineage>
        <taxon>Bacteria</taxon>
        <taxon>Pseudomonadati</taxon>
        <taxon>Bacteria division LCP-89</taxon>
    </lineage>
</organism>
<dbReference type="Proteomes" id="UP000319619">
    <property type="component" value="Unassembled WGS sequence"/>
</dbReference>
<dbReference type="Pfam" id="PF02472">
    <property type="entry name" value="ExbD"/>
    <property type="match status" value="1"/>
</dbReference>
<evidence type="ECO:0000256" key="5">
    <source>
        <dbReference type="ARBA" id="ARBA00022989"/>
    </source>
</evidence>
<comment type="caution">
    <text evidence="8">The sequence shown here is derived from an EMBL/GenBank/DDBJ whole genome shotgun (WGS) entry which is preliminary data.</text>
</comment>
<dbReference type="GO" id="GO:0022857">
    <property type="term" value="F:transmembrane transporter activity"/>
    <property type="evidence" value="ECO:0007669"/>
    <property type="project" value="InterPro"/>
</dbReference>
<dbReference type="GO" id="GO:0005886">
    <property type="term" value="C:plasma membrane"/>
    <property type="evidence" value="ECO:0007669"/>
    <property type="project" value="UniProtKB-SubCell"/>
</dbReference>
<dbReference type="AlphaFoldDB" id="A0A532V4S9"/>
<dbReference type="EMBL" id="NJBN01000001">
    <property type="protein sequence ID" value="TKJ42205.1"/>
    <property type="molecule type" value="Genomic_DNA"/>
</dbReference>
<gene>
    <name evidence="8" type="ORF">CEE37_00575</name>
</gene>
<sequence>MAFRPSLKKKRQFEEAEANVTPVMNLMCVLIPMLLTTAKFVDLALLEYNPPVLQETDASVDDNRGEGGVSTELLELRVNVAYDGLEVSIFNVIEGENFTIIPLDYDGAYDFRVFRDRLVEIKERIVGPAISESELLNDETGKLEIVNVYKYTDAEQIRISAEGDVPLQTIIQVLDYSREYKNLDGYFQPLFPSPALGQFQ</sequence>
<comment type="similarity">
    <text evidence="2 7">Belongs to the ExbD/TolR family.</text>
</comment>
<evidence type="ECO:0000256" key="2">
    <source>
        <dbReference type="ARBA" id="ARBA00005811"/>
    </source>
</evidence>
<reference evidence="8 9" key="1">
    <citation type="submission" date="2017-06" db="EMBL/GenBank/DDBJ databases">
        <title>Novel microbial phyla capable of carbon fixation and sulfur reduction in deep-sea sediments.</title>
        <authorList>
            <person name="Huang J."/>
            <person name="Baker B."/>
            <person name="Wang Y."/>
        </authorList>
    </citation>
    <scope>NUCLEOTIDE SEQUENCE [LARGE SCALE GENOMIC DNA]</scope>
    <source>
        <strain evidence="8">B3_LCP</strain>
    </source>
</reference>
<evidence type="ECO:0000313" key="8">
    <source>
        <dbReference type="EMBL" id="TKJ42205.1"/>
    </source>
</evidence>
<evidence type="ECO:0000256" key="1">
    <source>
        <dbReference type="ARBA" id="ARBA00004162"/>
    </source>
</evidence>
<evidence type="ECO:0008006" key="10">
    <source>
        <dbReference type="Google" id="ProtNLM"/>
    </source>
</evidence>
<comment type="subcellular location">
    <subcellularLocation>
        <location evidence="1">Cell membrane</location>
        <topology evidence="1">Single-pass membrane protein</topology>
    </subcellularLocation>
    <subcellularLocation>
        <location evidence="7">Cell membrane</location>
        <topology evidence="7">Single-pass type II membrane protein</topology>
    </subcellularLocation>
</comment>
<evidence type="ECO:0000313" key="9">
    <source>
        <dbReference type="Proteomes" id="UP000319619"/>
    </source>
</evidence>
<keyword evidence="4 7" id="KW-0812">Transmembrane</keyword>
<keyword evidence="7" id="KW-0813">Transport</keyword>
<dbReference type="InterPro" id="IPR003400">
    <property type="entry name" value="ExbD"/>
</dbReference>
<keyword evidence="6" id="KW-0472">Membrane</keyword>
<accession>A0A532V4S9</accession>
<keyword evidence="7" id="KW-0653">Protein transport</keyword>